<keyword evidence="1" id="KW-0472">Membrane</keyword>
<organism evidence="2 3">
    <name type="scientific">Kipferlia bialata</name>
    <dbReference type="NCBI Taxonomy" id="797122"/>
    <lineage>
        <taxon>Eukaryota</taxon>
        <taxon>Metamonada</taxon>
        <taxon>Carpediemonas-like organisms</taxon>
        <taxon>Kipferlia</taxon>
    </lineage>
</organism>
<name>A0A9K3GPK6_9EUKA</name>
<proteinExistence type="predicted"/>
<dbReference type="AlphaFoldDB" id="A0A9K3GPK6"/>
<dbReference type="Proteomes" id="UP000265618">
    <property type="component" value="Unassembled WGS sequence"/>
</dbReference>
<sequence length="154" mass="16335">SHPLSSFRADILTLPGLEAGTISMGTIYALIGSINPMILLSVLFSLAQILVEVTVGHKQDGQKFMLHVNGASVGEYWTGHFGVELLIYAGAVGIFTVLGVVAGDPACINVGAYILLFTGAVLGLSGSTNLLGSLFSTIQTYRKWFGLFLIVRDM</sequence>
<gene>
    <name evidence="2" type="ORF">KIPB_014490</name>
</gene>
<evidence type="ECO:0000313" key="2">
    <source>
        <dbReference type="EMBL" id="GIQ91304.1"/>
    </source>
</evidence>
<evidence type="ECO:0000313" key="3">
    <source>
        <dbReference type="Proteomes" id="UP000265618"/>
    </source>
</evidence>
<evidence type="ECO:0000256" key="1">
    <source>
        <dbReference type="SAM" id="Phobius"/>
    </source>
</evidence>
<protein>
    <submittedName>
        <fullName evidence="2">Uncharacterized protein</fullName>
    </submittedName>
</protein>
<keyword evidence="1" id="KW-0812">Transmembrane</keyword>
<keyword evidence="3" id="KW-1185">Reference proteome</keyword>
<feature type="non-terminal residue" evidence="2">
    <location>
        <position position="1"/>
    </location>
</feature>
<dbReference type="EMBL" id="BDIP01007475">
    <property type="protein sequence ID" value="GIQ91304.1"/>
    <property type="molecule type" value="Genomic_DNA"/>
</dbReference>
<accession>A0A9K3GPK6</accession>
<reference evidence="2 3" key="1">
    <citation type="journal article" date="2018" name="PLoS ONE">
        <title>The draft genome of Kipferlia bialata reveals reductive genome evolution in fornicate parasites.</title>
        <authorList>
            <person name="Tanifuji G."/>
            <person name="Takabayashi S."/>
            <person name="Kume K."/>
            <person name="Takagi M."/>
            <person name="Nakayama T."/>
            <person name="Kamikawa R."/>
            <person name="Inagaki Y."/>
            <person name="Hashimoto T."/>
        </authorList>
    </citation>
    <scope>NUCLEOTIDE SEQUENCE [LARGE SCALE GENOMIC DNA]</scope>
    <source>
        <strain evidence="2">NY0173</strain>
    </source>
</reference>
<comment type="caution">
    <text evidence="2">The sequence shown here is derived from an EMBL/GenBank/DDBJ whole genome shotgun (WGS) entry which is preliminary data.</text>
</comment>
<feature type="transmembrane region" description="Helical" evidence="1">
    <location>
        <begin position="113"/>
        <end position="135"/>
    </location>
</feature>
<keyword evidence="1" id="KW-1133">Transmembrane helix</keyword>
<feature type="transmembrane region" description="Helical" evidence="1">
    <location>
        <begin position="76"/>
        <end position="101"/>
    </location>
</feature>